<sequence>MRSGRGGGEGGSWRREAPPPGTRGGGSLRPRPARDGTGPGDAPSPPPGLGPKRARPPGGEGASPSR</sequence>
<name>A0ACB0E2V3_RANTA</name>
<reference evidence="1" key="1">
    <citation type="submission" date="2023-05" db="EMBL/GenBank/DDBJ databases">
        <authorList>
            <consortium name="ELIXIR-Norway"/>
        </authorList>
    </citation>
    <scope>NUCLEOTIDE SEQUENCE</scope>
</reference>
<organism evidence="1 2">
    <name type="scientific">Rangifer tarandus platyrhynchus</name>
    <name type="common">Svalbard reindeer</name>
    <dbReference type="NCBI Taxonomy" id="3082113"/>
    <lineage>
        <taxon>Eukaryota</taxon>
        <taxon>Metazoa</taxon>
        <taxon>Chordata</taxon>
        <taxon>Craniata</taxon>
        <taxon>Vertebrata</taxon>
        <taxon>Euteleostomi</taxon>
        <taxon>Mammalia</taxon>
        <taxon>Eutheria</taxon>
        <taxon>Laurasiatheria</taxon>
        <taxon>Artiodactyla</taxon>
        <taxon>Ruminantia</taxon>
        <taxon>Pecora</taxon>
        <taxon>Cervidae</taxon>
        <taxon>Odocoileinae</taxon>
        <taxon>Rangifer</taxon>
    </lineage>
</organism>
<evidence type="ECO:0000313" key="2">
    <source>
        <dbReference type="Proteomes" id="UP001162501"/>
    </source>
</evidence>
<protein>
    <submittedName>
        <fullName evidence="1">Uncharacterized protein</fullName>
    </submittedName>
</protein>
<dbReference type="Proteomes" id="UP001162501">
    <property type="component" value="Chromosome 14"/>
</dbReference>
<proteinExistence type="predicted"/>
<accession>A0ACB0E2V3</accession>
<evidence type="ECO:0000313" key="1">
    <source>
        <dbReference type="EMBL" id="CAI9694816.1"/>
    </source>
</evidence>
<gene>
    <name evidence="1" type="ORF">MRATA1EN3_LOCUS6029</name>
</gene>
<dbReference type="EMBL" id="OX596098">
    <property type="protein sequence ID" value="CAI9694816.1"/>
    <property type="molecule type" value="Genomic_DNA"/>
</dbReference>